<keyword evidence="2" id="KW-1185">Reference proteome</keyword>
<accession>A0A9N8VYW8</accession>
<name>A0A9N8VYW8_9GLOM</name>
<proteinExistence type="predicted"/>
<gene>
    <name evidence="1" type="ORF">AMORRO_LOCUS1596</name>
</gene>
<evidence type="ECO:0000313" key="2">
    <source>
        <dbReference type="Proteomes" id="UP000789342"/>
    </source>
</evidence>
<dbReference type="EMBL" id="CAJVPV010000606">
    <property type="protein sequence ID" value="CAG8465224.1"/>
    <property type="molecule type" value="Genomic_DNA"/>
</dbReference>
<protein>
    <submittedName>
        <fullName evidence="1">10703_t:CDS:1</fullName>
    </submittedName>
</protein>
<comment type="caution">
    <text evidence="1">The sequence shown here is derived from an EMBL/GenBank/DDBJ whole genome shotgun (WGS) entry which is preliminary data.</text>
</comment>
<organism evidence="1 2">
    <name type="scientific">Acaulospora morrowiae</name>
    <dbReference type="NCBI Taxonomy" id="94023"/>
    <lineage>
        <taxon>Eukaryota</taxon>
        <taxon>Fungi</taxon>
        <taxon>Fungi incertae sedis</taxon>
        <taxon>Mucoromycota</taxon>
        <taxon>Glomeromycotina</taxon>
        <taxon>Glomeromycetes</taxon>
        <taxon>Diversisporales</taxon>
        <taxon>Acaulosporaceae</taxon>
        <taxon>Acaulospora</taxon>
    </lineage>
</organism>
<evidence type="ECO:0000313" key="1">
    <source>
        <dbReference type="EMBL" id="CAG8465224.1"/>
    </source>
</evidence>
<dbReference type="Proteomes" id="UP000789342">
    <property type="component" value="Unassembled WGS sequence"/>
</dbReference>
<reference evidence="1" key="1">
    <citation type="submission" date="2021-06" db="EMBL/GenBank/DDBJ databases">
        <authorList>
            <person name="Kallberg Y."/>
            <person name="Tangrot J."/>
            <person name="Rosling A."/>
        </authorList>
    </citation>
    <scope>NUCLEOTIDE SEQUENCE</scope>
    <source>
        <strain evidence="1">CL551</strain>
    </source>
</reference>
<dbReference type="AlphaFoldDB" id="A0A9N8VYW8"/>
<sequence>MVRTRALCLSHMENFSWTISSNLSIYGGDGLVTRTLHPNPPNMYFLFRACGWMMLPVRKIRKSQNVSRYVISDMIHGVGTNLFSHARIHPLPKPLSDMSNPQRKRQGSLSFKECRMYTNFTHRDILASIYFANIKPSEIPVTPENDDSLASFLQRSCVNARMDRLKKQKNMHRNATRQIHPVGNFGFQASQIQPLNMINRRPLVADIGFLSLPTCPLYNLIESMLIRRDGGSSSTQGYPYIEFCLPVMRFHFCESNGRRRFAQKSSTISKP</sequence>